<feature type="compositionally biased region" description="Polar residues" evidence="2">
    <location>
        <begin position="682"/>
        <end position="697"/>
    </location>
</feature>
<dbReference type="SUPFAM" id="SSF57701">
    <property type="entry name" value="Zn2/Cys6 DNA-binding domain"/>
    <property type="match status" value="1"/>
</dbReference>
<dbReference type="InterPro" id="IPR036864">
    <property type="entry name" value="Zn2-C6_fun-type_DNA-bd_sf"/>
</dbReference>
<dbReference type="GeneID" id="300580753"/>
<feature type="region of interest" description="Disordered" evidence="2">
    <location>
        <begin position="860"/>
        <end position="894"/>
    </location>
</feature>
<accession>A0ABY2GTJ7</accession>
<evidence type="ECO:0000313" key="4">
    <source>
        <dbReference type="Proteomes" id="UP001642720"/>
    </source>
</evidence>
<feature type="compositionally biased region" description="Low complexity" evidence="2">
    <location>
        <begin position="518"/>
        <end position="538"/>
    </location>
</feature>
<dbReference type="RefSeq" id="XP_073555230.1">
    <property type="nucleotide sequence ID" value="XM_073706303.1"/>
</dbReference>
<feature type="compositionally biased region" description="Low complexity" evidence="2">
    <location>
        <begin position="317"/>
        <end position="335"/>
    </location>
</feature>
<keyword evidence="4" id="KW-1185">Reference proteome</keyword>
<feature type="region of interest" description="Disordered" evidence="2">
    <location>
        <begin position="680"/>
        <end position="728"/>
    </location>
</feature>
<feature type="region of interest" description="Disordered" evidence="2">
    <location>
        <begin position="561"/>
        <end position="661"/>
    </location>
</feature>
<feature type="compositionally biased region" description="Low complexity" evidence="2">
    <location>
        <begin position="224"/>
        <end position="236"/>
    </location>
</feature>
<sequence>MASQYASTAPLPQGFSVYQPQLGAQLQFFPALGTQELDDMINAYIPGSAPLKEKRATISLDFLEHSQLTGQTFKFYPVYYSSSPMAASPVNSTATSSFSNASPANSALDWSQASASPSASSRSSVSKSRKASKSSGLVARYPAVDLSHLPGMKIMTKDGQDITDSASRGSKTKEQRDHAHLMRIIKACDSCRRKKIRCDPDHKKRPASQTQPQSAAKPTKKARTTPQAAATPAPAASTPPPQKTAPASVAISPLDDNPPIPMSLLGLDPTFTFTGLDGLESTDQMFESWEEFVQYPPADVDDSYDFFLDPEGYFSSQSSASSSSASPPKALTPASQQDVRAIAGPEEREGLSSQSASPQLPFLQDSHTTSSGSYTDFNLFSPSSSFSEDDRMVPISSTRLLSPTEPSVSGSEPFGFDSFAADGSMLSSTWDSTTAPVSPLDTASLVAAAHTDLSWYDPGHSQAESGEPGDSRDGISTIPSTDWAGEVHIAYPSGGSVLVTATSGSGGVEVIANSASPGRSDVFGSGSGSVSISTLGSGPSVALVSSPSTSTALQFHPDIQDEAPSYESSPTERGRFPSESPVDHSSRLSSGQADSPTVCHAMTTAAAAPTTTNMRKQEYTSLSTSQRRTSPVTLATTAHDPVQRSRSPEESPSRVCDATAPANPHSVRLTRLKVQTELAANPNMTSENVSGGSQASYGDTLHAVPGSTHTAAGEDTVSPRTSSGPTALVWSDRPGVATLLSLTSPPAQQLNGDVDVRQQAIPPAVDSGSQTLSLPLLQAISPTEGRPAAGGSAYFGPGQGSSQFVLRQVLSMQTIVPILAAGLLGATFASMAGAPLVFSLLSLALATQAISQRLGEAKAPFETTPSTMSSPRFKEGHQSWGKKPHGPRVQGSSVLRHEVSRLSSRFSSFLGGTRPLAMVAPLMG</sequence>
<evidence type="ECO:0000256" key="2">
    <source>
        <dbReference type="SAM" id="MobiDB-lite"/>
    </source>
</evidence>
<keyword evidence="1" id="KW-0539">Nucleus</keyword>
<feature type="region of interest" description="Disordered" evidence="2">
    <location>
        <begin position="155"/>
        <end position="180"/>
    </location>
</feature>
<feature type="region of interest" description="Disordered" evidence="2">
    <location>
        <begin position="514"/>
        <end position="539"/>
    </location>
</feature>
<dbReference type="EMBL" id="PPTA01000016">
    <property type="protein sequence ID" value="TFA99028.1"/>
    <property type="molecule type" value="Genomic_DNA"/>
</dbReference>
<feature type="compositionally biased region" description="Low complexity" evidence="2">
    <location>
        <begin position="114"/>
        <end position="126"/>
    </location>
</feature>
<feature type="region of interest" description="Disordered" evidence="2">
    <location>
        <begin position="456"/>
        <end position="479"/>
    </location>
</feature>
<comment type="caution">
    <text evidence="3">The sequence shown here is derived from an EMBL/GenBank/DDBJ whole genome shotgun (WGS) entry which is preliminary data.</text>
</comment>
<evidence type="ECO:0000256" key="1">
    <source>
        <dbReference type="ARBA" id="ARBA00023242"/>
    </source>
</evidence>
<feature type="compositionally biased region" description="Basic and acidic residues" evidence="2">
    <location>
        <begin position="570"/>
        <end position="586"/>
    </location>
</feature>
<feature type="compositionally biased region" description="Basic and acidic residues" evidence="2">
    <location>
        <begin position="171"/>
        <end position="180"/>
    </location>
</feature>
<evidence type="ECO:0000313" key="3">
    <source>
        <dbReference type="EMBL" id="TFA99028.1"/>
    </source>
</evidence>
<reference evidence="3 4" key="1">
    <citation type="submission" date="2018-01" db="EMBL/GenBank/DDBJ databases">
        <title>Genome characterization of the sugarcane-associated fungus Trichoderma ghanense CCMA-1212 and their application in lignocelulose bioconversion.</title>
        <authorList>
            <person name="Steindorff A.S."/>
            <person name="Mendes T.D."/>
            <person name="Vilela E.S.D."/>
            <person name="Rodrigues D.S."/>
            <person name="Formighieri E.F."/>
            <person name="Melo I.S."/>
            <person name="Favaro L.C.L."/>
        </authorList>
    </citation>
    <scope>NUCLEOTIDE SEQUENCE [LARGE SCALE GENOMIC DNA]</scope>
    <source>
        <strain evidence="3 4">CCMA-1212</strain>
    </source>
</reference>
<feature type="region of interest" description="Disordered" evidence="2">
    <location>
        <begin position="114"/>
        <end position="136"/>
    </location>
</feature>
<feature type="region of interest" description="Disordered" evidence="2">
    <location>
        <begin position="317"/>
        <end position="368"/>
    </location>
</feature>
<dbReference type="CDD" id="cd00067">
    <property type="entry name" value="GAL4"/>
    <property type="match status" value="1"/>
</dbReference>
<feature type="region of interest" description="Disordered" evidence="2">
    <location>
        <begin position="198"/>
        <end position="255"/>
    </location>
</feature>
<evidence type="ECO:0008006" key="5">
    <source>
        <dbReference type="Google" id="ProtNLM"/>
    </source>
</evidence>
<feature type="compositionally biased region" description="Low complexity" evidence="2">
    <location>
        <begin position="601"/>
        <end position="612"/>
    </location>
</feature>
<gene>
    <name evidence="3" type="ORF">CCMA1212_009210</name>
</gene>
<protein>
    <recommendedName>
        <fullName evidence="5">Zn(2)-C6 fungal-type domain-containing protein</fullName>
    </recommendedName>
</protein>
<feature type="compositionally biased region" description="Polar residues" evidence="2">
    <location>
        <begin position="619"/>
        <end position="636"/>
    </location>
</feature>
<dbReference type="InterPro" id="IPR001138">
    <property type="entry name" value="Zn2Cys6_DnaBD"/>
</dbReference>
<feature type="compositionally biased region" description="Basic and acidic residues" evidence="2">
    <location>
        <begin position="641"/>
        <end position="652"/>
    </location>
</feature>
<dbReference type="Proteomes" id="UP001642720">
    <property type="component" value="Unassembled WGS sequence"/>
</dbReference>
<proteinExistence type="predicted"/>
<name>A0ABY2GTJ7_9HYPO</name>
<organism evidence="3 4">
    <name type="scientific">Trichoderma ghanense</name>
    <dbReference type="NCBI Taxonomy" id="65468"/>
    <lineage>
        <taxon>Eukaryota</taxon>
        <taxon>Fungi</taxon>
        <taxon>Dikarya</taxon>
        <taxon>Ascomycota</taxon>
        <taxon>Pezizomycotina</taxon>
        <taxon>Sordariomycetes</taxon>
        <taxon>Hypocreomycetidae</taxon>
        <taxon>Hypocreales</taxon>
        <taxon>Hypocreaceae</taxon>
        <taxon>Trichoderma</taxon>
    </lineage>
</organism>